<reference evidence="1" key="1">
    <citation type="submission" date="2006-12" db="EMBL/GenBank/DDBJ databases">
        <title>Complete sequence of Pyrobaculum islandicum DSM 4184.</title>
        <authorList>
            <person name="Copeland A."/>
            <person name="Lucas S."/>
            <person name="Lapidus A."/>
            <person name="Barry K."/>
            <person name="Detter J.C."/>
            <person name="Glavina del Rio T."/>
            <person name="Dalin E."/>
            <person name="Tice H."/>
            <person name="Pitluck S."/>
            <person name="Meincke L."/>
            <person name="Brettin T."/>
            <person name="Bruce D."/>
            <person name="Han C."/>
            <person name="Tapia R."/>
            <person name="Gilna P."/>
            <person name="Schmutz J."/>
            <person name="Larimer F."/>
            <person name="Land M."/>
            <person name="Hauser L."/>
            <person name="Kyrpides N."/>
            <person name="Mikhailova N."/>
            <person name="Cozen A.E."/>
            <person name="Fitz-Gibbon S.T."/>
            <person name="House C.H."/>
            <person name="Saltikov C."/>
            <person name="Lowe T."/>
            <person name="Richardson P."/>
        </authorList>
    </citation>
    <scope>NUCLEOTIDE SEQUENCE [LARGE SCALE GENOMIC DNA]</scope>
    <source>
        <strain evidence="1">DSM 4184</strain>
    </source>
</reference>
<dbReference type="AlphaFoldDB" id="A1RT96"/>
<dbReference type="EMBL" id="CP000504">
    <property type="protein sequence ID" value="ABL88178.1"/>
    <property type="molecule type" value="Genomic_DNA"/>
</dbReference>
<sequence length="82" mass="9701">MRYLRLSVPYCAVCGREVNFKNVAYIRENIFVCKDCFPQYYIKNLCRVVERRLRGENPLACNFCTFKKQCDNYVAKTVKSLS</sequence>
<dbReference type="HOGENOM" id="CLU_2662502_0_0_2"/>
<gene>
    <name evidence="1" type="ordered locus">Pisl_1004</name>
</gene>
<evidence type="ECO:0000313" key="2">
    <source>
        <dbReference type="Proteomes" id="UP000002595"/>
    </source>
</evidence>
<keyword evidence="2" id="KW-1185">Reference proteome</keyword>
<protein>
    <submittedName>
        <fullName evidence="1">Uncharacterized protein</fullName>
    </submittedName>
</protein>
<evidence type="ECO:0000313" key="1">
    <source>
        <dbReference type="EMBL" id="ABL88178.1"/>
    </source>
</evidence>
<dbReference type="eggNOG" id="arCOG05453">
    <property type="taxonomic scope" value="Archaea"/>
</dbReference>
<name>A1RT96_PYRIL</name>
<accession>A1RT96</accession>
<proteinExistence type="predicted"/>
<dbReference type="Proteomes" id="UP000002595">
    <property type="component" value="Chromosome"/>
</dbReference>
<organism evidence="1 2">
    <name type="scientific">Pyrobaculum islandicum (strain DSM 4184 / JCM 9189 / GEO3)</name>
    <dbReference type="NCBI Taxonomy" id="384616"/>
    <lineage>
        <taxon>Archaea</taxon>
        <taxon>Thermoproteota</taxon>
        <taxon>Thermoprotei</taxon>
        <taxon>Thermoproteales</taxon>
        <taxon>Thermoproteaceae</taxon>
        <taxon>Pyrobaculum</taxon>
    </lineage>
</organism>
<dbReference type="KEGG" id="pis:Pisl_1004"/>